<dbReference type="AlphaFoldDB" id="A0AAV0UPK5"/>
<feature type="compositionally biased region" description="Low complexity" evidence="1">
    <location>
        <begin position="154"/>
        <end position="174"/>
    </location>
</feature>
<accession>A0AAV0UPK5</accession>
<evidence type="ECO:0000256" key="1">
    <source>
        <dbReference type="SAM" id="MobiDB-lite"/>
    </source>
</evidence>
<dbReference type="EMBL" id="CANTFM010001288">
    <property type="protein sequence ID" value="CAI5737715.1"/>
    <property type="molecule type" value="Genomic_DNA"/>
</dbReference>
<protein>
    <submittedName>
        <fullName evidence="2">Uncharacterized protein</fullName>
    </submittedName>
</protein>
<organism evidence="2 3">
    <name type="scientific">Peronospora destructor</name>
    <dbReference type="NCBI Taxonomy" id="86335"/>
    <lineage>
        <taxon>Eukaryota</taxon>
        <taxon>Sar</taxon>
        <taxon>Stramenopiles</taxon>
        <taxon>Oomycota</taxon>
        <taxon>Peronosporomycetes</taxon>
        <taxon>Peronosporales</taxon>
        <taxon>Peronosporaceae</taxon>
        <taxon>Peronospora</taxon>
    </lineage>
</organism>
<comment type="caution">
    <text evidence="2">The sequence shown here is derived from an EMBL/GenBank/DDBJ whole genome shotgun (WGS) entry which is preliminary data.</text>
</comment>
<evidence type="ECO:0000313" key="2">
    <source>
        <dbReference type="EMBL" id="CAI5737715.1"/>
    </source>
</evidence>
<feature type="region of interest" description="Disordered" evidence="1">
    <location>
        <begin position="154"/>
        <end position="198"/>
    </location>
</feature>
<evidence type="ECO:0000313" key="3">
    <source>
        <dbReference type="Proteomes" id="UP001162029"/>
    </source>
</evidence>
<sequence>MTSLGSTAQSSLWSKSVEHLRDFKTIRNAGISFMCTDREVFQTYSKCSHWYYVDLQRLPDDVSDGLIYDWFAQRDTPSVYITPAHVIGGLRSRNRRVYFNQISPPPSVMLDKRTPLRQIQFTGQGFVLVHRRLSAYNHTIPPFIAALHAKKNPVPATSTPPTVSPVVADDVPPAFDNKSESSDSDGMADESGSKGEPHLGTRVQAYRILWTELSRQLRLAPNLFGLPEKRPNFRWTLLIMMLSPRTVLRERNALFLVLL</sequence>
<keyword evidence="3" id="KW-1185">Reference proteome</keyword>
<dbReference type="Proteomes" id="UP001162029">
    <property type="component" value="Unassembled WGS sequence"/>
</dbReference>
<reference evidence="2" key="1">
    <citation type="submission" date="2022-12" db="EMBL/GenBank/DDBJ databases">
        <authorList>
            <person name="Webb A."/>
        </authorList>
    </citation>
    <scope>NUCLEOTIDE SEQUENCE</scope>
    <source>
        <strain evidence="2">Pd1</strain>
    </source>
</reference>
<name>A0AAV0UPK5_9STRA</name>
<proteinExistence type="predicted"/>
<gene>
    <name evidence="2" type="ORF">PDE001_LOCUS6690</name>
</gene>